<dbReference type="GeneID" id="113211832"/>
<dbReference type="InterPro" id="IPR008978">
    <property type="entry name" value="HSP20-like_chaperone"/>
</dbReference>
<dbReference type="RefSeq" id="XP_052126801.1">
    <property type="nucleotide sequence ID" value="XM_052270841.1"/>
</dbReference>
<dbReference type="InterPro" id="IPR037898">
    <property type="entry name" value="NudC_fam"/>
</dbReference>
<evidence type="ECO:0000313" key="2">
    <source>
        <dbReference type="RefSeq" id="XP_052126801.1"/>
    </source>
</evidence>
<accession>A0A9C6U7L0</accession>
<reference evidence="2" key="1">
    <citation type="submission" date="2025-08" db="UniProtKB">
        <authorList>
            <consortium name="RefSeq"/>
        </authorList>
    </citation>
    <scope>IDENTIFICATION</scope>
    <source>
        <tissue evidence="2">Whole organism</tissue>
    </source>
</reference>
<keyword evidence="1" id="KW-1185">Reference proteome</keyword>
<protein>
    <submittedName>
        <fullName evidence="2">NudC domain-containing protein 2</fullName>
    </submittedName>
</protein>
<gene>
    <name evidence="2" type="primary">LOC113211832</name>
</gene>
<dbReference type="KEGG" id="foc:113211832"/>
<dbReference type="OrthoDB" id="515366at2759"/>
<dbReference type="GO" id="GO:0006457">
    <property type="term" value="P:protein folding"/>
    <property type="evidence" value="ECO:0007669"/>
    <property type="project" value="TreeGrafter"/>
</dbReference>
<dbReference type="Gene3D" id="1.20.5.740">
    <property type="entry name" value="Single helix bin"/>
    <property type="match status" value="1"/>
</dbReference>
<organism evidence="1 2">
    <name type="scientific">Frankliniella occidentalis</name>
    <name type="common">Western flower thrips</name>
    <name type="synonym">Euthrips occidentalis</name>
    <dbReference type="NCBI Taxonomy" id="133901"/>
    <lineage>
        <taxon>Eukaryota</taxon>
        <taxon>Metazoa</taxon>
        <taxon>Ecdysozoa</taxon>
        <taxon>Arthropoda</taxon>
        <taxon>Hexapoda</taxon>
        <taxon>Insecta</taxon>
        <taxon>Pterygota</taxon>
        <taxon>Neoptera</taxon>
        <taxon>Paraneoptera</taxon>
        <taxon>Thysanoptera</taxon>
        <taxon>Terebrantia</taxon>
        <taxon>Thripoidea</taxon>
        <taxon>Thripidae</taxon>
        <taxon>Frankliniella</taxon>
    </lineage>
</organism>
<dbReference type="Proteomes" id="UP000504606">
    <property type="component" value="Unplaced"/>
</dbReference>
<dbReference type="AlphaFoldDB" id="A0A9C6U7L0"/>
<evidence type="ECO:0000313" key="1">
    <source>
        <dbReference type="Proteomes" id="UP000504606"/>
    </source>
</evidence>
<sequence>MGWGTLFQTIHVDDSVWTIEDGCLLDIVLSKSNTFKQDEIWESLMEDGSYKPDPLVFHEMRKKLDLERFQLENPGFDFSQAKLQKCYDKPPV</sequence>
<dbReference type="PANTHER" id="PTHR12356:SF18">
    <property type="entry name" value="NUDC DOMAIN-CONTAINING PROTEIN 2"/>
    <property type="match status" value="1"/>
</dbReference>
<dbReference type="GO" id="GO:0005737">
    <property type="term" value="C:cytoplasm"/>
    <property type="evidence" value="ECO:0007669"/>
    <property type="project" value="TreeGrafter"/>
</dbReference>
<dbReference type="SUPFAM" id="SSF49764">
    <property type="entry name" value="HSP20-like chaperones"/>
    <property type="match status" value="1"/>
</dbReference>
<proteinExistence type="predicted"/>
<dbReference type="PANTHER" id="PTHR12356">
    <property type="entry name" value="NUCLEAR MOVEMENT PROTEIN NUDC"/>
    <property type="match status" value="1"/>
</dbReference>
<dbReference type="GO" id="GO:0051082">
    <property type="term" value="F:unfolded protein binding"/>
    <property type="evidence" value="ECO:0007669"/>
    <property type="project" value="TreeGrafter"/>
</dbReference>
<name>A0A9C6U7L0_FRAOC</name>